<dbReference type="Pfam" id="PF23297">
    <property type="entry name" value="ACP_SdgA_C"/>
    <property type="match status" value="1"/>
</dbReference>
<dbReference type="GO" id="GO:1901336">
    <property type="term" value="P:lactone biosynthetic process"/>
    <property type="evidence" value="ECO:0007669"/>
    <property type="project" value="UniProtKB-ARBA"/>
</dbReference>
<dbReference type="Pfam" id="PF08240">
    <property type="entry name" value="ADH_N"/>
    <property type="match status" value="1"/>
</dbReference>
<dbReference type="SUPFAM" id="SSF52151">
    <property type="entry name" value="FabD/lysophospholipase-like"/>
    <property type="match status" value="1"/>
</dbReference>
<keyword evidence="12" id="KW-1185">Reference proteome</keyword>
<dbReference type="InterPro" id="IPR050091">
    <property type="entry name" value="PKS_NRPS_Biosynth_Enz"/>
</dbReference>
<dbReference type="Pfam" id="PF23114">
    <property type="entry name" value="NAD-bd_HRPKS_sdrA"/>
    <property type="match status" value="1"/>
</dbReference>
<sequence length="2338" mass="253340">MSPAADSTPPTPVEGNGEDNANGQVNWQEDYSFLTSLEGLLGGPVGGSTIPGAYPISIPEGFEIPSTVDSNGGMPSAPGLNGIADWRYTNGATPDSTSTSTSASVNGHTNGATHTNIHSAHRAAPYTNGIPPPRPAPATATTTTTNGVPAKPAKVMPIAIIGMSCRLPGNIASPAEFWELIARARGTWSPIPENRFNMAPFQHPNPGKAGTHNPVGGCFLSTDFKAFDAPFFSLTEKEAISLDPQQRLLLECAFEALENAGVPKQNIVGKDVGVFIGGSFPEYESALFRDTDTIPMHQATGCAYAMQSNRISHFFDLRGPSFTTDTACSSSLVALHTACQSLRMGESSMAIVGGCHLNMLPEFWVSFSKSRGTGFGRGEGCALLILKPLDQAIQDRDSIRAVIAGSGINQDGRTPGITMPNGEAQENQPDPQVEKGHTNKRSEALMRQVYANSGLDPNDCGYVEAHGTGTKVGDPIEARAIHNVLAQKRTARDPLLIGSVKSNIGHLEGASGIVAVMKAALMLERGFIIPNHDFQKPNPKIPFAEWGIKVPPGQRPWPRNKKYISVNNFGFGGTNAHVVLERGPFMAQKGRERTFLDSKHAFSSNGRKVFIFSANDKASLQKVTKELVIYLEQRPEMFELDLMANVAYTLCQRRSILQWRLAVPASNSFELVEQLSKEQFTPGKETEPLRIGFIFTGQGAQWWAMGRELYFDYPVFRDSLERADTCMTSMGANWSLIEELGKDAIASQVNQAHISQPACTAIQLALTDLLRSWGIEPHAVAGHSSGEIAAAYAAGILTFDACMTIAYHRGRLIPVLKGKHPNLRGAMMAVGGSKEEFAPLLSDLKDGEARIACFNSPSSLTISGDEPAITELEKAVQEKGLFNRRLQVDVAYHSHHMNLVAKEYQQALRNLERPAATKVKFHSSLLGRQAEGTELEASYWVQNLTCAVRFAEAVDDMVQPVGDFKTGVNMLVELGPHSALQGPVKQILKAAGTNAAKIPYTSALVRKRDAVETALELAANLWMKGATLNFEAVNFPNPPAKSPVLLTDLPRYPWNYQTEYWHRSRMWEKHSSRSAPRTDILGTLANYSNDLEPTWRNIVRLDDLPWLRHHQIQSLTIFPLAGYITMALEATAQKAQESDIVFDKFELQNVTVSAPLILPDEDVEMNITIRTVEENVWDEFRICSWTATQGWKDHCKGLVGLRAKEFNSVNGDKLTQDTEATLKTSIAEIDAAAQKTIDIAKMYGDLSAIGVAYGPTFQGIEACNASPGYSSGSIKVADVAKEMPNGHLVSPIINPSFLESLIEMYWPILASETANLDTIYLPSSVGRMTFSKDVIELVKEPNSTLRAYCRGTISAANPKPAKVSMFATVADAKEPLIAMEDLTVAPILDHESQSTGNAARELCYKMEWEPILTPIHPTDGFEMVEPLEAKHTTENVVIIHGDSDLQQTIASKLAASLEEETGKRPELGTLTENNVSGKICIFLNELDQSLLTNITPEQFTAMQKIITSVQGILWIVRGALSGCSNPDANMVVGMSRTIRSETLLPFATLDLDSTSRLSEDDSCKAILEVFKAAFGCRATAKSELEFMERGGAFFTPRVVNDLEMNDFVHRQTKDGVLEPTAFGQSSRPLKMVMGSTGILESLHFVDDQIRSSELADDEIEIEVKSVGMNHRDVLAAAGKLPNEEFGQEGSGIVTAVGSGVTEIQVGDRVAALASNSLANYARTKAYLALKIPHDMTFESAATLPVAYCTAYYSVLELARLSEGEKILIHAAAGAVGQAAIAIAQMVGAEVFATVGSAAKKEHLISQCGVPESHIYYSRDASFVDALRHQTGNKGVDVVLNSLRGPVARESWRCLDKFGRYIELVKQDGASTVNIEMARLQENISFVTVDMFTLISERPKLIKKLVGEVNQLLQAGNARIPSPVNSFSISEVDAAFKALQDGSFFGKVVVVPKTGDTVQAPVQKLNHLLHADATYILIGGTGGLGRGIAKWMVGQGAKHLVLVSRSGTATGKVAELIEDAKSVGANVVLRSCNVVDRESVDELLSTGVEGLPPVRGVVHGTMVLHDVLFEKMTHPEWVAVMEGKVHGAWNFHHALADKPLDFFIAFSSVASSVGNRGQAAYAAANAFLNAFVQYRRALGLPASSIDPTAISDIGYLAENAEAAAEVAKNLGSDLICEAEVLALVGAAINGKLEKACNSHSITGVRMTPSMQPFWTQDAKFKHLREVMEEQAAAEASASASTSISYSASLKAAKTPEEREEVVCRGLVFKIASVLMMEEEELDITRSLSHYPLDSLVAIEIRNFITREFEANLQVLELLSSGSIQTLSKAVCGKSKLVVV</sequence>
<dbReference type="InterPro" id="IPR032821">
    <property type="entry name" value="PKS_assoc"/>
</dbReference>
<name>A0A2N3NB08_9PEZI</name>
<dbReference type="InterPro" id="IPR020843">
    <property type="entry name" value="ER"/>
</dbReference>
<dbReference type="Pfam" id="PF21089">
    <property type="entry name" value="PKS_DH_N"/>
    <property type="match status" value="1"/>
</dbReference>
<evidence type="ECO:0000256" key="1">
    <source>
        <dbReference type="ARBA" id="ARBA00022450"/>
    </source>
</evidence>
<dbReference type="SMART" id="SM00825">
    <property type="entry name" value="PKS_KS"/>
    <property type="match status" value="1"/>
</dbReference>
<feature type="domain" description="Ketosynthase family 3 (KS3)" evidence="9">
    <location>
        <begin position="155"/>
        <end position="582"/>
    </location>
</feature>
<keyword evidence="1" id="KW-0596">Phosphopantetheine</keyword>
<dbReference type="InterPro" id="IPR020807">
    <property type="entry name" value="PKS_DH"/>
</dbReference>
<evidence type="ECO:0000256" key="4">
    <source>
        <dbReference type="ARBA" id="ARBA00023002"/>
    </source>
</evidence>
<dbReference type="Pfam" id="PF02801">
    <property type="entry name" value="Ketoacyl-synt_C"/>
    <property type="match status" value="1"/>
</dbReference>
<dbReference type="InterPro" id="IPR049551">
    <property type="entry name" value="PKS_DH_C"/>
</dbReference>
<reference evidence="11 12" key="1">
    <citation type="journal article" date="2017" name="G3 (Bethesda)">
        <title>First Draft Genome Sequence of the Pathogenic Fungus Lomentospora prolificans (Formerly Scedosporium prolificans).</title>
        <authorList>
            <person name="Luo R."/>
            <person name="Zimin A."/>
            <person name="Workman R."/>
            <person name="Fan Y."/>
            <person name="Pertea G."/>
            <person name="Grossman N."/>
            <person name="Wear M.P."/>
            <person name="Jia B."/>
            <person name="Miller H."/>
            <person name="Casadevall A."/>
            <person name="Timp W."/>
            <person name="Zhang S.X."/>
            <person name="Salzberg S.L."/>
        </authorList>
    </citation>
    <scope>NUCLEOTIDE SEQUENCE [LARGE SCALE GENOMIC DNA]</scope>
    <source>
        <strain evidence="11 12">JHH-5317</strain>
    </source>
</reference>
<feature type="domain" description="PKS/mFAS DH" evidence="10">
    <location>
        <begin position="1078"/>
        <end position="1393"/>
    </location>
</feature>
<dbReference type="Pfam" id="PF13602">
    <property type="entry name" value="ADH_zinc_N_2"/>
    <property type="match status" value="1"/>
</dbReference>
<dbReference type="FunFam" id="3.40.50.720:FF:000209">
    <property type="entry name" value="Polyketide synthase Pks12"/>
    <property type="match status" value="1"/>
</dbReference>
<dbReference type="Gene3D" id="3.40.47.10">
    <property type="match status" value="1"/>
</dbReference>
<comment type="caution">
    <text evidence="11">The sequence shown here is derived from an EMBL/GenBank/DDBJ whole genome shotgun (WGS) entry which is preliminary data.</text>
</comment>
<dbReference type="InterPro" id="IPR014030">
    <property type="entry name" value="Ketoacyl_synth_N"/>
</dbReference>
<dbReference type="Gene3D" id="3.90.180.10">
    <property type="entry name" value="Medium-chain alcohol dehydrogenases, catalytic domain"/>
    <property type="match status" value="1"/>
</dbReference>
<evidence type="ECO:0000256" key="2">
    <source>
        <dbReference type="ARBA" id="ARBA00022553"/>
    </source>
</evidence>
<evidence type="ECO:0000259" key="9">
    <source>
        <dbReference type="PROSITE" id="PS52004"/>
    </source>
</evidence>
<dbReference type="InterPro" id="IPR014031">
    <property type="entry name" value="Ketoacyl_synth_C"/>
</dbReference>
<dbReference type="InterPro" id="IPR011032">
    <property type="entry name" value="GroES-like_sf"/>
</dbReference>
<dbReference type="GO" id="GO:0016491">
    <property type="term" value="F:oxidoreductase activity"/>
    <property type="evidence" value="ECO:0007669"/>
    <property type="project" value="UniProtKB-KW"/>
</dbReference>
<dbReference type="InterPro" id="IPR020806">
    <property type="entry name" value="PKS_PP-bd"/>
</dbReference>
<dbReference type="PROSITE" id="PS50075">
    <property type="entry name" value="CARRIER"/>
    <property type="match status" value="1"/>
</dbReference>
<dbReference type="SMART" id="SM00827">
    <property type="entry name" value="PKS_AT"/>
    <property type="match status" value="1"/>
</dbReference>
<dbReference type="InParanoid" id="A0A2N3NB08"/>
<dbReference type="CDD" id="cd00833">
    <property type="entry name" value="PKS"/>
    <property type="match status" value="1"/>
</dbReference>
<dbReference type="PROSITE" id="PS52004">
    <property type="entry name" value="KS3_2"/>
    <property type="match status" value="1"/>
</dbReference>
<dbReference type="EMBL" id="NLAX01000010">
    <property type="protein sequence ID" value="PKS09587.1"/>
    <property type="molecule type" value="Genomic_DNA"/>
</dbReference>
<dbReference type="Gene3D" id="1.10.1200.10">
    <property type="entry name" value="ACP-like"/>
    <property type="match status" value="1"/>
</dbReference>
<dbReference type="PANTHER" id="PTHR43775">
    <property type="entry name" value="FATTY ACID SYNTHASE"/>
    <property type="match status" value="1"/>
</dbReference>
<feature type="region of interest" description="Disordered" evidence="7">
    <location>
        <begin position="123"/>
        <end position="148"/>
    </location>
</feature>
<gene>
    <name evidence="11" type="ORF">jhhlp_004205</name>
</gene>
<evidence type="ECO:0000259" key="8">
    <source>
        <dbReference type="PROSITE" id="PS50075"/>
    </source>
</evidence>
<dbReference type="PROSITE" id="PS52019">
    <property type="entry name" value="PKS_MFAS_DH"/>
    <property type="match status" value="1"/>
</dbReference>
<dbReference type="PROSITE" id="PS00606">
    <property type="entry name" value="KS3_1"/>
    <property type="match status" value="1"/>
</dbReference>
<dbReference type="GO" id="GO:0044550">
    <property type="term" value="P:secondary metabolite biosynthetic process"/>
    <property type="evidence" value="ECO:0007669"/>
    <property type="project" value="TreeGrafter"/>
</dbReference>
<dbReference type="InterPro" id="IPR042104">
    <property type="entry name" value="PKS_dehydratase_sf"/>
</dbReference>
<dbReference type="Pfam" id="PF08659">
    <property type="entry name" value="KR"/>
    <property type="match status" value="1"/>
</dbReference>
<dbReference type="Pfam" id="PF16197">
    <property type="entry name" value="KAsynt_C_assoc"/>
    <property type="match status" value="1"/>
</dbReference>
<proteinExistence type="predicted"/>
<dbReference type="InterPro" id="IPR009081">
    <property type="entry name" value="PP-bd_ACP"/>
</dbReference>
<dbReference type="InterPro" id="IPR013968">
    <property type="entry name" value="PKS_KR"/>
</dbReference>
<dbReference type="OrthoDB" id="329835at2759"/>
<dbReference type="InterPro" id="IPR049900">
    <property type="entry name" value="PKS_mFAS_DH"/>
</dbReference>
<dbReference type="SUPFAM" id="SSF53901">
    <property type="entry name" value="Thiolase-like"/>
    <property type="match status" value="1"/>
</dbReference>
<dbReference type="SUPFAM" id="SSF50129">
    <property type="entry name" value="GroES-like"/>
    <property type="match status" value="1"/>
</dbReference>
<dbReference type="Pfam" id="PF00109">
    <property type="entry name" value="ketoacyl-synt"/>
    <property type="match status" value="1"/>
</dbReference>
<dbReference type="Gene3D" id="3.10.129.110">
    <property type="entry name" value="Polyketide synthase dehydratase"/>
    <property type="match status" value="1"/>
</dbReference>
<feature type="region of interest" description="Disordered" evidence="7">
    <location>
        <begin position="1"/>
        <end position="24"/>
    </location>
</feature>
<dbReference type="InterPro" id="IPR016035">
    <property type="entry name" value="Acyl_Trfase/lysoPLipase"/>
</dbReference>
<dbReference type="CDD" id="cd05195">
    <property type="entry name" value="enoyl_red"/>
    <property type="match status" value="1"/>
</dbReference>
<dbReference type="InterPro" id="IPR020841">
    <property type="entry name" value="PKS_Beta-ketoAc_synthase_dom"/>
</dbReference>
<dbReference type="GO" id="GO:0031177">
    <property type="term" value="F:phosphopantetheine binding"/>
    <property type="evidence" value="ECO:0007669"/>
    <property type="project" value="InterPro"/>
</dbReference>
<organism evidence="11 12">
    <name type="scientific">Lomentospora prolificans</name>
    <dbReference type="NCBI Taxonomy" id="41688"/>
    <lineage>
        <taxon>Eukaryota</taxon>
        <taxon>Fungi</taxon>
        <taxon>Dikarya</taxon>
        <taxon>Ascomycota</taxon>
        <taxon>Pezizomycotina</taxon>
        <taxon>Sordariomycetes</taxon>
        <taxon>Hypocreomycetidae</taxon>
        <taxon>Microascales</taxon>
        <taxon>Microascaceae</taxon>
        <taxon>Lomentospora</taxon>
    </lineage>
</organism>
<dbReference type="InterPro" id="IPR057326">
    <property type="entry name" value="KR_dom"/>
</dbReference>
<dbReference type="InterPro" id="IPR049552">
    <property type="entry name" value="PKS_DH_N"/>
</dbReference>
<feature type="domain" description="Carrier" evidence="8">
    <location>
        <begin position="2256"/>
        <end position="2333"/>
    </location>
</feature>
<dbReference type="SMART" id="SM00822">
    <property type="entry name" value="PKS_KR"/>
    <property type="match status" value="1"/>
</dbReference>
<dbReference type="Gene3D" id="3.40.366.10">
    <property type="entry name" value="Malonyl-Coenzyme A Acyl Carrier Protein, domain 2"/>
    <property type="match status" value="1"/>
</dbReference>
<dbReference type="Gene3D" id="3.30.70.3290">
    <property type="match status" value="1"/>
</dbReference>
<evidence type="ECO:0000313" key="11">
    <source>
        <dbReference type="EMBL" id="PKS09587.1"/>
    </source>
</evidence>
<evidence type="ECO:0000259" key="10">
    <source>
        <dbReference type="PROSITE" id="PS52019"/>
    </source>
</evidence>
<evidence type="ECO:0000256" key="5">
    <source>
        <dbReference type="ARBA" id="ARBA00023268"/>
    </source>
</evidence>
<dbReference type="VEuPathDB" id="FungiDB:jhhlp_004205"/>
<comment type="caution">
    <text evidence="6">Lacks conserved residue(s) required for the propagation of feature annotation.</text>
</comment>
<dbReference type="GO" id="GO:0004312">
    <property type="term" value="F:fatty acid synthase activity"/>
    <property type="evidence" value="ECO:0007669"/>
    <property type="project" value="TreeGrafter"/>
</dbReference>
<dbReference type="InterPro" id="IPR036736">
    <property type="entry name" value="ACP-like_sf"/>
</dbReference>
<dbReference type="SMART" id="SM00829">
    <property type="entry name" value="PKS_ER"/>
    <property type="match status" value="1"/>
</dbReference>
<dbReference type="FunFam" id="3.40.366.10:FF:000002">
    <property type="entry name" value="Probable polyketide synthase 2"/>
    <property type="match status" value="1"/>
</dbReference>
<dbReference type="InterPro" id="IPR036291">
    <property type="entry name" value="NAD(P)-bd_dom_sf"/>
</dbReference>
<keyword evidence="2" id="KW-0597">Phosphoprotein</keyword>
<dbReference type="Gene3D" id="3.40.50.720">
    <property type="entry name" value="NAD(P)-binding Rossmann-like Domain"/>
    <property type="match status" value="2"/>
</dbReference>
<feature type="region of interest" description="C-terminal hotdog fold" evidence="6">
    <location>
        <begin position="1234"/>
        <end position="1393"/>
    </location>
</feature>
<dbReference type="GO" id="GO:0004315">
    <property type="term" value="F:3-oxoacyl-[acyl-carrier-protein] synthase activity"/>
    <property type="evidence" value="ECO:0007669"/>
    <property type="project" value="InterPro"/>
</dbReference>
<accession>A0A2N3NB08</accession>
<dbReference type="SUPFAM" id="SSF47336">
    <property type="entry name" value="ACP-like"/>
    <property type="match status" value="1"/>
</dbReference>
<evidence type="ECO:0000256" key="3">
    <source>
        <dbReference type="ARBA" id="ARBA00022679"/>
    </source>
</evidence>
<dbReference type="SMART" id="SM00826">
    <property type="entry name" value="PKS_DH"/>
    <property type="match status" value="1"/>
</dbReference>
<evidence type="ECO:0000256" key="6">
    <source>
        <dbReference type="PROSITE-ProRule" id="PRU01363"/>
    </source>
</evidence>
<dbReference type="SUPFAM" id="SSF55048">
    <property type="entry name" value="Probable ACP-binding domain of malonyl-CoA ACP transacylase"/>
    <property type="match status" value="1"/>
</dbReference>
<keyword evidence="5" id="KW-0511">Multifunctional enzyme</keyword>
<dbReference type="SUPFAM" id="SSF51735">
    <property type="entry name" value="NAD(P)-binding Rossmann-fold domains"/>
    <property type="match status" value="2"/>
</dbReference>
<dbReference type="InterPro" id="IPR056501">
    <property type="entry name" value="NAD-bd_HRPKS_sdrA"/>
</dbReference>
<dbReference type="InterPro" id="IPR016039">
    <property type="entry name" value="Thiolase-like"/>
</dbReference>
<dbReference type="Pfam" id="PF00698">
    <property type="entry name" value="Acyl_transf_1"/>
    <property type="match status" value="1"/>
</dbReference>
<dbReference type="GO" id="GO:0006633">
    <property type="term" value="P:fatty acid biosynthetic process"/>
    <property type="evidence" value="ECO:0007669"/>
    <property type="project" value="InterPro"/>
</dbReference>
<dbReference type="InterPro" id="IPR013154">
    <property type="entry name" value="ADH-like_N"/>
</dbReference>
<dbReference type="PANTHER" id="PTHR43775:SF13">
    <property type="entry name" value="POLYKETIDE SYNTHASE 1"/>
    <property type="match status" value="1"/>
</dbReference>
<keyword evidence="4" id="KW-0560">Oxidoreductase</keyword>
<dbReference type="Pfam" id="PF14765">
    <property type="entry name" value="PS-DH"/>
    <property type="match status" value="1"/>
</dbReference>
<dbReference type="STRING" id="41688.A0A2N3NB08"/>
<feature type="region of interest" description="Disordered" evidence="7">
    <location>
        <begin position="410"/>
        <end position="438"/>
    </location>
</feature>
<keyword evidence="3" id="KW-0808">Transferase</keyword>
<evidence type="ECO:0000313" key="12">
    <source>
        <dbReference type="Proteomes" id="UP000233524"/>
    </source>
</evidence>
<dbReference type="InterPro" id="IPR018201">
    <property type="entry name" value="Ketoacyl_synth_AS"/>
</dbReference>
<dbReference type="SMART" id="SM00823">
    <property type="entry name" value="PKS_PP"/>
    <property type="match status" value="1"/>
</dbReference>
<dbReference type="InterPro" id="IPR014043">
    <property type="entry name" value="Acyl_transferase_dom"/>
</dbReference>
<dbReference type="Proteomes" id="UP000233524">
    <property type="component" value="Unassembled WGS sequence"/>
</dbReference>
<evidence type="ECO:0000256" key="7">
    <source>
        <dbReference type="SAM" id="MobiDB-lite"/>
    </source>
</evidence>
<dbReference type="InterPro" id="IPR016036">
    <property type="entry name" value="Malonyl_transacylase_ACP-bd"/>
</dbReference>
<feature type="region of interest" description="N-terminal hotdog fold" evidence="6">
    <location>
        <begin position="1078"/>
        <end position="1206"/>
    </location>
</feature>
<protein>
    <submittedName>
        <fullName evidence="11">Uncharacterized protein</fullName>
    </submittedName>
</protein>
<dbReference type="InterPro" id="IPR001227">
    <property type="entry name" value="Ac_transferase_dom_sf"/>
</dbReference>